<dbReference type="AlphaFoldDB" id="A0A8S3S4V9"/>
<reference evidence="2" key="1">
    <citation type="submission" date="2021-03" db="EMBL/GenBank/DDBJ databases">
        <authorList>
            <person name="Bekaert M."/>
        </authorList>
    </citation>
    <scope>NUCLEOTIDE SEQUENCE</scope>
</reference>
<name>A0A8S3S4V9_MYTED</name>
<accession>A0A8S3S4V9</accession>
<protein>
    <recommendedName>
        <fullName evidence="4">B box-type domain-containing protein</fullName>
    </recommendedName>
</protein>
<keyword evidence="1" id="KW-0175">Coiled coil</keyword>
<dbReference type="EMBL" id="CAJPWZ010001405">
    <property type="protein sequence ID" value="CAG2214221.1"/>
    <property type="molecule type" value="Genomic_DNA"/>
</dbReference>
<evidence type="ECO:0000256" key="1">
    <source>
        <dbReference type="SAM" id="Coils"/>
    </source>
</evidence>
<evidence type="ECO:0000313" key="2">
    <source>
        <dbReference type="EMBL" id="CAG2214221.1"/>
    </source>
</evidence>
<comment type="caution">
    <text evidence="2">The sequence shown here is derived from an EMBL/GenBank/DDBJ whole genome shotgun (WGS) entry which is preliminary data.</text>
</comment>
<sequence length="530" mass="60556">MHKWLNLSSHQVIAFEELGSTISGLDLHAVSENCNEHQSYSIEAMCFDHGQLCCIQCVTVNHWNCKNVKTIEEITNSTDVYDTLHDKLECIKQATVRLLNEKEKQKRDLKDKMENINADAARFIEQVKCKIDGLFETFKKQLNVFWDEQNTNLNIRMRLLSQFIGNLDHWINVNTVVKEFGTKTQHFIQVETTKNQIKSSLNEIDTVTEHDTTLDIKLAKNEILEQLETAENLLLFENSEHDLGDQMKDIRKCCKALGIIYQPRFNDIKVELIQVFHIEGSDLSCGVCVGEDHIILGNRSTKDIIQVFDKKTGLLINTVKFNENTCRMCYDKERNQIFISSYQKRKLYRVEIVGALVKDPELLTFNSDYVGASCKSGEHIYIVVNDAIKKFVSTTKPSESVEMTPIVSTNTLCGTNGMTILRKHIIFTTKLNEIKCKTLDGEDVYCFKDEAIKTPIGLSALSSGLTLVLDRYDKGSLHVLSEDGTKHKTLLDKFDTITGPRDILLDNNDHETFYIAGGEYLEMYKITCLF</sequence>
<keyword evidence="3" id="KW-1185">Reference proteome</keyword>
<evidence type="ECO:0008006" key="4">
    <source>
        <dbReference type="Google" id="ProtNLM"/>
    </source>
</evidence>
<evidence type="ECO:0000313" key="3">
    <source>
        <dbReference type="Proteomes" id="UP000683360"/>
    </source>
</evidence>
<feature type="coiled-coil region" evidence="1">
    <location>
        <begin position="92"/>
        <end position="126"/>
    </location>
</feature>
<dbReference type="Proteomes" id="UP000683360">
    <property type="component" value="Unassembled WGS sequence"/>
</dbReference>
<proteinExistence type="predicted"/>
<dbReference type="OrthoDB" id="6051125at2759"/>
<gene>
    <name evidence="2" type="ORF">MEDL_28081</name>
</gene>
<organism evidence="2 3">
    <name type="scientific">Mytilus edulis</name>
    <name type="common">Blue mussel</name>
    <dbReference type="NCBI Taxonomy" id="6550"/>
    <lineage>
        <taxon>Eukaryota</taxon>
        <taxon>Metazoa</taxon>
        <taxon>Spiralia</taxon>
        <taxon>Lophotrochozoa</taxon>
        <taxon>Mollusca</taxon>
        <taxon>Bivalvia</taxon>
        <taxon>Autobranchia</taxon>
        <taxon>Pteriomorphia</taxon>
        <taxon>Mytilida</taxon>
        <taxon>Mytiloidea</taxon>
        <taxon>Mytilidae</taxon>
        <taxon>Mytilinae</taxon>
        <taxon>Mytilus</taxon>
    </lineage>
</organism>
<dbReference type="SUPFAM" id="SSF63825">
    <property type="entry name" value="YWTD domain"/>
    <property type="match status" value="1"/>
</dbReference>